<reference evidence="2" key="2">
    <citation type="submission" date="2021-02" db="EMBL/GenBank/DDBJ databases">
        <authorList>
            <person name="Kimball J.A."/>
            <person name="Haas M.W."/>
            <person name="Macchietto M."/>
            <person name="Kono T."/>
            <person name="Duquette J."/>
            <person name="Shao M."/>
        </authorList>
    </citation>
    <scope>NUCLEOTIDE SEQUENCE</scope>
    <source>
        <tissue evidence="2">Fresh leaf tissue</tissue>
    </source>
</reference>
<protein>
    <submittedName>
        <fullName evidence="2">Uncharacterized protein</fullName>
    </submittedName>
</protein>
<evidence type="ECO:0000256" key="1">
    <source>
        <dbReference type="SAM" id="MobiDB-lite"/>
    </source>
</evidence>
<feature type="region of interest" description="Disordered" evidence="1">
    <location>
        <begin position="48"/>
        <end position="68"/>
    </location>
</feature>
<proteinExistence type="predicted"/>
<sequence length="68" mass="7024">MGGSAGQGRGIVAEAIRSKKLATLFKQPLYLSVLHTIQELVATGSAKDLLGKEDGTETTPLGGQGMQP</sequence>
<reference evidence="2" key="1">
    <citation type="journal article" date="2021" name="bioRxiv">
        <title>Whole Genome Assembly and Annotation of Northern Wild Rice, Zizania palustris L., Supports a Whole Genome Duplication in the Zizania Genus.</title>
        <authorList>
            <person name="Haas M."/>
            <person name="Kono T."/>
            <person name="Macchietto M."/>
            <person name="Millas R."/>
            <person name="McGilp L."/>
            <person name="Shao M."/>
            <person name="Duquette J."/>
            <person name="Hirsch C.N."/>
            <person name="Kimball J."/>
        </authorList>
    </citation>
    <scope>NUCLEOTIDE SEQUENCE</scope>
    <source>
        <tissue evidence="2">Fresh leaf tissue</tissue>
    </source>
</reference>
<comment type="caution">
    <text evidence="2">The sequence shown here is derived from an EMBL/GenBank/DDBJ whole genome shotgun (WGS) entry which is preliminary data.</text>
</comment>
<organism evidence="2 3">
    <name type="scientific">Zizania palustris</name>
    <name type="common">Northern wild rice</name>
    <dbReference type="NCBI Taxonomy" id="103762"/>
    <lineage>
        <taxon>Eukaryota</taxon>
        <taxon>Viridiplantae</taxon>
        <taxon>Streptophyta</taxon>
        <taxon>Embryophyta</taxon>
        <taxon>Tracheophyta</taxon>
        <taxon>Spermatophyta</taxon>
        <taxon>Magnoliopsida</taxon>
        <taxon>Liliopsida</taxon>
        <taxon>Poales</taxon>
        <taxon>Poaceae</taxon>
        <taxon>BOP clade</taxon>
        <taxon>Oryzoideae</taxon>
        <taxon>Oryzeae</taxon>
        <taxon>Zizaniinae</taxon>
        <taxon>Zizania</taxon>
    </lineage>
</organism>
<evidence type="ECO:0000313" key="2">
    <source>
        <dbReference type="EMBL" id="KAG8061154.1"/>
    </source>
</evidence>
<keyword evidence="3" id="KW-1185">Reference proteome</keyword>
<dbReference type="Proteomes" id="UP000729402">
    <property type="component" value="Unassembled WGS sequence"/>
</dbReference>
<name>A0A8J5S6A9_ZIZPA</name>
<evidence type="ECO:0000313" key="3">
    <source>
        <dbReference type="Proteomes" id="UP000729402"/>
    </source>
</evidence>
<gene>
    <name evidence="2" type="ORF">GUJ93_ZPchr0003g17117</name>
</gene>
<accession>A0A8J5S6A9</accession>
<dbReference type="EMBL" id="JAAALK010000286">
    <property type="protein sequence ID" value="KAG8061154.1"/>
    <property type="molecule type" value="Genomic_DNA"/>
</dbReference>
<dbReference type="AlphaFoldDB" id="A0A8J5S6A9"/>